<accession>A0A1J4JZY6</accession>
<organism evidence="3 4">
    <name type="scientific">Tritrichomonas foetus</name>
    <dbReference type="NCBI Taxonomy" id="1144522"/>
    <lineage>
        <taxon>Eukaryota</taxon>
        <taxon>Metamonada</taxon>
        <taxon>Parabasalia</taxon>
        <taxon>Tritrichomonadida</taxon>
        <taxon>Tritrichomonadidae</taxon>
        <taxon>Tritrichomonas</taxon>
    </lineage>
</organism>
<feature type="region of interest" description="Disordered" evidence="2">
    <location>
        <begin position="231"/>
        <end position="394"/>
    </location>
</feature>
<dbReference type="AlphaFoldDB" id="A0A1J4JZY6"/>
<evidence type="ECO:0000313" key="4">
    <source>
        <dbReference type="Proteomes" id="UP000179807"/>
    </source>
</evidence>
<feature type="coiled-coil region" evidence="1">
    <location>
        <begin position="21"/>
        <end position="147"/>
    </location>
</feature>
<evidence type="ECO:0000256" key="2">
    <source>
        <dbReference type="SAM" id="MobiDB-lite"/>
    </source>
</evidence>
<feature type="region of interest" description="Disordered" evidence="2">
    <location>
        <begin position="623"/>
        <end position="648"/>
    </location>
</feature>
<keyword evidence="4" id="KW-1185">Reference proteome</keyword>
<evidence type="ECO:0000256" key="1">
    <source>
        <dbReference type="SAM" id="Coils"/>
    </source>
</evidence>
<dbReference type="RefSeq" id="XP_068357865.1">
    <property type="nucleotide sequence ID" value="XM_068492918.1"/>
</dbReference>
<feature type="compositionally biased region" description="Polar residues" evidence="2">
    <location>
        <begin position="352"/>
        <end position="363"/>
    </location>
</feature>
<feature type="compositionally biased region" description="Low complexity" evidence="2">
    <location>
        <begin position="245"/>
        <end position="264"/>
    </location>
</feature>
<name>A0A1J4JZY6_9EUKA</name>
<evidence type="ECO:0000313" key="3">
    <source>
        <dbReference type="EMBL" id="OHT04729.1"/>
    </source>
</evidence>
<dbReference type="Proteomes" id="UP000179807">
    <property type="component" value="Unassembled WGS sequence"/>
</dbReference>
<dbReference type="GeneID" id="94827622"/>
<feature type="compositionally biased region" description="Polar residues" evidence="2">
    <location>
        <begin position="279"/>
        <end position="302"/>
    </location>
</feature>
<gene>
    <name evidence="3" type="ORF">TRFO_06157</name>
</gene>
<proteinExistence type="predicted"/>
<protein>
    <submittedName>
        <fullName evidence="3">Uncharacterized protein</fullName>
    </submittedName>
</protein>
<feature type="compositionally biased region" description="Low complexity" evidence="2">
    <location>
        <begin position="369"/>
        <end position="390"/>
    </location>
</feature>
<dbReference type="EMBL" id="MLAK01000782">
    <property type="protein sequence ID" value="OHT04729.1"/>
    <property type="molecule type" value="Genomic_DNA"/>
</dbReference>
<dbReference type="VEuPathDB" id="TrichDB:TRFO_06157"/>
<keyword evidence="1" id="KW-0175">Coiled coil</keyword>
<reference evidence="3" key="1">
    <citation type="submission" date="2016-10" db="EMBL/GenBank/DDBJ databases">
        <authorList>
            <person name="Benchimol M."/>
            <person name="Almeida L.G."/>
            <person name="Vasconcelos A.T."/>
            <person name="Perreira-Neves A."/>
            <person name="Rosa I.A."/>
            <person name="Tasca T."/>
            <person name="Bogo M.R."/>
            <person name="de Souza W."/>
        </authorList>
    </citation>
    <scope>NUCLEOTIDE SEQUENCE [LARGE SCALE GENOMIC DNA]</scope>
    <source>
        <strain evidence="3">K</strain>
    </source>
</reference>
<feature type="compositionally biased region" description="Low complexity" evidence="2">
    <location>
        <begin position="303"/>
        <end position="315"/>
    </location>
</feature>
<sequence>MSANEAFVKVDFDESALNSRLEETDDRINEHDDLIKELQARLNGLPSGAEMQEYRESLNNAFENQIKDLNNKYENLLNQYNSAMDEMKEANQRMDTRMNDLTEYVENRLQKMLDTIMSNTTQDKLFLSSLDERLGKCEDKVKKHKTKINDQLDNIKSIASAFASFNDTEAKLDKTLQITLSNSVNSVKNNIQRLFDETSRLKDSISVNNRRNSSVSAASSIPTIPVLQQPQLSQMQQTIPASPHQVRPTTQQRPQITQPQVQTPKIPVSPHVQTPKIPQGQTPSLSQSAETESQNSNQDPQLSSRSQESNNQNQSAITTERSAIATDRSAITTERSAIATDRSAIATERSAESSQPDLNQSLHITIDPNSNSNSTLSQNSSRLSSRSDQSPKSINHSAISHAYNQSGMILSPYQNQKTPFTPEKNNVTFVPTSQPQIVYAAPYDLNKVRPYKVFQAHWRDDPILPDLKPFKTIEEVVDHVYQMYPSLQAYLTAMHDKIVENTDTLHKKIDKDLVEKLFDRFSTIIGEIRAALGDLKNDISLTATRSEINGILEDMIQSMHNDAKTAVGRVRCIACGRETSQITGAMTEAEIARALGTNTPNSIVRNSGQQKIGLSFASREGFDSEIIEEPRSKRPQQPQYIKGKSKLP</sequence>
<dbReference type="Gene3D" id="1.20.58.60">
    <property type="match status" value="1"/>
</dbReference>
<comment type="caution">
    <text evidence="3">The sequence shown here is derived from an EMBL/GenBank/DDBJ whole genome shotgun (WGS) entry which is preliminary data.</text>
</comment>